<feature type="transmembrane region" description="Helical" evidence="9">
    <location>
        <begin position="378"/>
        <end position="400"/>
    </location>
</feature>
<evidence type="ECO:0000256" key="3">
    <source>
        <dbReference type="ARBA" id="ARBA00022448"/>
    </source>
</evidence>
<evidence type="ECO:0000256" key="4">
    <source>
        <dbReference type="ARBA" id="ARBA00022475"/>
    </source>
</evidence>
<feature type="transmembrane region" description="Helical" evidence="9">
    <location>
        <begin position="123"/>
        <end position="144"/>
    </location>
</feature>
<feature type="transmembrane region" description="Helical" evidence="9">
    <location>
        <begin position="43"/>
        <end position="65"/>
    </location>
</feature>
<comment type="subcellular location">
    <subcellularLocation>
        <location evidence="1 9">Cell membrane</location>
        <topology evidence="1 9">Multi-pass membrane protein</topology>
    </subcellularLocation>
</comment>
<evidence type="ECO:0000256" key="6">
    <source>
        <dbReference type="ARBA" id="ARBA00022970"/>
    </source>
</evidence>
<keyword evidence="3 9" id="KW-0813">Transport</keyword>
<dbReference type="EMBL" id="QFCR01000016">
    <property type="protein sequence ID" value="TNK90128.1"/>
    <property type="molecule type" value="Genomic_DNA"/>
</dbReference>
<comment type="similarity">
    <text evidence="2 9">Belongs to the branched chain amino acid transporter family.</text>
</comment>
<dbReference type="GO" id="GO:0015190">
    <property type="term" value="F:L-leucine transmembrane transporter activity"/>
    <property type="evidence" value="ECO:0007669"/>
    <property type="project" value="TreeGrafter"/>
</dbReference>
<feature type="transmembrane region" description="Helical" evidence="9">
    <location>
        <begin position="238"/>
        <end position="264"/>
    </location>
</feature>
<dbReference type="GO" id="GO:0015820">
    <property type="term" value="P:L-leucine transport"/>
    <property type="evidence" value="ECO:0007669"/>
    <property type="project" value="TreeGrafter"/>
</dbReference>
<proteinExistence type="inferred from homology"/>
<dbReference type="PANTHER" id="PTHR30588:SF0">
    <property type="entry name" value="BRANCHED-CHAIN AMINO ACID PERMEASE BRNQ"/>
    <property type="match status" value="1"/>
</dbReference>
<gene>
    <name evidence="10" type="primary">brnQ</name>
    <name evidence="10" type="ORF">DID87_05190</name>
</gene>
<dbReference type="NCBIfam" id="TIGR00796">
    <property type="entry name" value="livcs"/>
    <property type="match status" value="1"/>
</dbReference>
<feature type="transmembrane region" description="Helical" evidence="9">
    <location>
        <begin position="420"/>
        <end position="442"/>
    </location>
</feature>
<keyword evidence="4" id="KW-1003">Cell membrane</keyword>
<dbReference type="GO" id="GO:0015188">
    <property type="term" value="F:L-isoleucine transmembrane transporter activity"/>
    <property type="evidence" value="ECO:0007669"/>
    <property type="project" value="TreeGrafter"/>
</dbReference>
<keyword evidence="6 9" id="KW-0029">Amino-acid transport</keyword>
<comment type="caution">
    <text evidence="10">The sequence shown here is derived from an EMBL/GenBank/DDBJ whole genome shotgun (WGS) entry which is preliminary data.</text>
</comment>
<dbReference type="Proteomes" id="UP000313312">
    <property type="component" value="Unassembled WGS sequence"/>
</dbReference>
<dbReference type="AlphaFoldDB" id="A0A5C4TJV3"/>
<feature type="transmembrane region" description="Helical" evidence="9">
    <location>
        <begin position="348"/>
        <end position="369"/>
    </location>
</feature>
<evidence type="ECO:0000256" key="5">
    <source>
        <dbReference type="ARBA" id="ARBA00022692"/>
    </source>
</evidence>
<comment type="function">
    <text evidence="9">Component of the transport system for branched-chain amino acids.</text>
</comment>
<organism evidence="10 11">
    <name type="scientific">Fructilactobacillus sanfranciscensis</name>
    <name type="common">Lactobacillus sanfranciscensis</name>
    <dbReference type="NCBI Taxonomy" id="1625"/>
    <lineage>
        <taxon>Bacteria</taxon>
        <taxon>Bacillati</taxon>
        <taxon>Bacillota</taxon>
        <taxon>Bacilli</taxon>
        <taxon>Lactobacillales</taxon>
        <taxon>Lactobacillaceae</taxon>
        <taxon>Fructilactobacillus</taxon>
    </lineage>
</organism>
<feature type="transmembrane region" description="Helical" evidence="9">
    <location>
        <begin position="326"/>
        <end position="342"/>
    </location>
</feature>
<dbReference type="RefSeq" id="WP_139571164.1">
    <property type="nucleotide sequence ID" value="NZ_JARBEW010000017.1"/>
</dbReference>
<evidence type="ECO:0000256" key="2">
    <source>
        <dbReference type="ARBA" id="ARBA00008540"/>
    </source>
</evidence>
<feature type="transmembrane region" description="Helical" evidence="9">
    <location>
        <begin position="156"/>
        <end position="175"/>
    </location>
</feature>
<protein>
    <recommendedName>
        <fullName evidence="9">Branched-chain amino acid transport system carrier protein</fullName>
    </recommendedName>
</protein>
<dbReference type="PANTHER" id="PTHR30588">
    <property type="entry name" value="BRANCHED-CHAIN AMINO ACID TRANSPORT SYSTEM 2 CARRIER PROTEIN"/>
    <property type="match status" value="1"/>
</dbReference>
<dbReference type="GO" id="GO:0005886">
    <property type="term" value="C:plasma membrane"/>
    <property type="evidence" value="ECO:0007669"/>
    <property type="project" value="UniProtKB-SubCell"/>
</dbReference>
<feature type="transmembrane region" description="Helical" evidence="9">
    <location>
        <begin position="12"/>
        <end position="31"/>
    </location>
</feature>
<sequence length="453" mass="48961">MNLTKRTSFKQHLLLSSLLFGLFFGAGNLIFPIHLGQMSGQNWVPATLGFVISAVLLPLFSVLALSVTKSKSMYDMALPVGETFALLFLIAAHASMGLFIGSPRLATVSFTMGVKPFLPNESWTHPALFVFSALFFGLIVYLAYNQNSIVNSVGKILNPLFVGLLFFLFFVAFVVNGDLTNLPLMPAAGKGTGSFINGFLEGYNTMDALAGLGFGVTIITALKVFVKDEKKHAWSVAKVGFFALGFEAVIYMLLIALGVASLAYTKMSVDGGTAFTIIMRHYTGAAGAAVLAALTFLACLTTALGVLQSFSQDLGNRFPKVGYHKFLFFSNFVAFCVANFGLDQIILFSLPVLVFLYPLAITLILLALLHHFIGKNGVVYKVTMGLVLVPSVLDTLHALPPVLHGPFVGLDAWCNTHVPLFSMSLDFIPFMVVGFVVSVLYVKLSGKSLRKDN</sequence>
<evidence type="ECO:0000313" key="11">
    <source>
        <dbReference type="Proteomes" id="UP000313312"/>
    </source>
</evidence>
<dbReference type="Pfam" id="PF05525">
    <property type="entry name" value="Branch_AA_trans"/>
    <property type="match status" value="1"/>
</dbReference>
<dbReference type="InterPro" id="IPR004685">
    <property type="entry name" value="Brnchd-chn_aa_trnsp_Livcs"/>
</dbReference>
<feature type="transmembrane region" description="Helical" evidence="9">
    <location>
        <begin position="77"/>
        <end position="103"/>
    </location>
</feature>
<reference evidence="10 11" key="1">
    <citation type="submission" date="2018-05" db="EMBL/GenBank/DDBJ databases">
        <title>Lactobacillus sanfranciscensis Ah4 draft denome sequence.</title>
        <authorList>
            <person name="Zhang G."/>
        </authorList>
    </citation>
    <scope>NUCLEOTIDE SEQUENCE [LARGE SCALE GENOMIC DNA]</scope>
    <source>
        <strain evidence="10 11">Ah4</strain>
    </source>
</reference>
<keyword evidence="5 9" id="KW-0812">Transmembrane</keyword>
<name>A0A5C4TJV3_FRUSA</name>
<dbReference type="GO" id="GO:0015818">
    <property type="term" value="P:isoleucine transport"/>
    <property type="evidence" value="ECO:0007669"/>
    <property type="project" value="TreeGrafter"/>
</dbReference>
<keyword evidence="8 9" id="KW-0472">Membrane</keyword>
<evidence type="ECO:0000313" key="10">
    <source>
        <dbReference type="EMBL" id="TNK90128.1"/>
    </source>
</evidence>
<keyword evidence="7 9" id="KW-1133">Transmembrane helix</keyword>
<dbReference type="GO" id="GO:0005304">
    <property type="term" value="F:L-valine transmembrane transporter activity"/>
    <property type="evidence" value="ECO:0007669"/>
    <property type="project" value="TreeGrafter"/>
</dbReference>
<evidence type="ECO:0000256" key="7">
    <source>
        <dbReference type="ARBA" id="ARBA00022989"/>
    </source>
</evidence>
<feature type="transmembrane region" description="Helical" evidence="9">
    <location>
        <begin position="284"/>
        <end position="306"/>
    </location>
</feature>
<feature type="transmembrane region" description="Helical" evidence="9">
    <location>
        <begin position="208"/>
        <end position="226"/>
    </location>
</feature>
<evidence type="ECO:0000256" key="8">
    <source>
        <dbReference type="ARBA" id="ARBA00023136"/>
    </source>
</evidence>
<evidence type="ECO:0000256" key="1">
    <source>
        <dbReference type="ARBA" id="ARBA00004651"/>
    </source>
</evidence>
<accession>A0A5C4TJV3</accession>
<evidence type="ECO:0000256" key="9">
    <source>
        <dbReference type="RuleBase" id="RU362122"/>
    </source>
</evidence>